<protein>
    <submittedName>
        <fullName evidence="2">Uncharacterized protein</fullName>
    </submittedName>
</protein>
<proteinExistence type="predicted"/>
<gene>
    <name evidence="2" type="ORF">Naga_102440g1</name>
</gene>
<comment type="caution">
    <text evidence="2">The sequence shown here is derived from an EMBL/GenBank/DDBJ whole genome shotgun (WGS) entry which is preliminary data.</text>
</comment>
<evidence type="ECO:0000313" key="2">
    <source>
        <dbReference type="EMBL" id="EWM24440.1"/>
    </source>
</evidence>
<evidence type="ECO:0000256" key="1">
    <source>
        <dbReference type="SAM" id="MobiDB-lite"/>
    </source>
</evidence>
<accession>W7TBR5</accession>
<dbReference type="AlphaFoldDB" id="W7TBR5"/>
<sequence>MEWEGGRSAAGGGAGRVVGGEEGDKKTPKNWLQVKSLCSRCSSTQLYLLRWCGCYEAPSSGSIVSCQPTLESTYCSRRAQVENSPFTILIKISHRVLSDFLGEFLMPASCCHSF</sequence>
<dbReference type="EMBL" id="AZIL01001252">
    <property type="protein sequence ID" value="EWM24440.1"/>
    <property type="molecule type" value="Genomic_DNA"/>
</dbReference>
<name>W7TBR5_9STRA</name>
<organism evidence="2 3">
    <name type="scientific">Nannochloropsis gaditana</name>
    <dbReference type="NCBI Taxonomy" id="72520"/>
    <lineage>
        <taxon>Eukaryota</taxon>
        <taxon>Sar</taxon>
        <taxon>Stramenopiles</taxon>
        <taxon>Ochrophyta</taxon>
        <taxon>Eustigmatophyceae</taxon>
        <taxon>Eustigmatales</taxon>
        <taxon>Monodopsidaceae</taxon>
        <taxon>Nannochloropsis</taxon>
    </lineage>
</organism>
<dbReference type="Proteomes" id="UP000019335">
    <property type="component" value="Chromosome 14"/>
</dbReference>
<feature type="region of interest" description="Disordered" evidence="1">
    <location>
        <begin position="1"/>
        <end position="27"/>
    </location>
</feature>
<feature type="compositionally biased region" description="Gly residues" evidence="1">
    <location>
        <begin position="8"/>
        <end position="20"/>
    </location>
</feature>
<evidence type="ECO:0000313" key="3">
    <source>
        <dbReference type="Proteomes" id="UP000019335"/>
    </source>
</evidence>
<keyword evidence="3" id="KW-1185">Reference proteome</keyword>
<reference evidence="2 3" key="1">
    <citation type="journal article" date="2014" name="Mol. Plant">
        <title>Chromosome Scale Genome Assembly and Transcriptome Profiling of Nannochloropsis gaditana in Nitrogen Depletion.</title>
        <authorList>
            <person name="Corteggiani Carpinelli E."/>
            <person name="Telatin A."/>
            <person name="Vitulo N."/>
            <person name="Forcato C."/>
            <person name="D'Angelo M."/>
            <person name="Schiavon R."/>
            <person name="Vezzi A."/>
            <person name="Giacometti G.M."/>
            <person name="Morosinotto T."/>
            <person name="Valle G."/>
        </authorList>
    </citation>
    <scope>NUCLEOTIDE SEQUENCE [LARGE SCALE GENOMIC DNA]</scope>
    <source>
        <strain evidence="2 3">B-31</strain>
    </source>
</reference>